<gene>
    <name evidence="3" type="ORF">TrCOL_g3230</name>
</gene>
<comment type="caution">
    <text evidence="3">The sequence shown here is derived from an EMBL/GenBank/DDBJ whole genome shotgun (WGS) entry which is preliminary data.</text>
</comment>
<feature type="signal peptide" evidence="2">
    <location>
        <begin position="1"/>
        <end position="20"/>
    </location>
</feature>
<keyword evidence="4" id="KW-1185">Reference proteome</keyword>
<name>A0A9W7G3J1_9STRA</name>
<organism evidence="3 4">
    <name type="scientific">Triparma columacea</name>
    <dbReference type="NCBI Taxonomy" id="722753"/>
    <lineage>
        <taxon>Eukaryota</taxon>
        <taxon>Sar</taxon>
        <taxon>Stramenopiles</taxon>
        <taxon>Ochrophyta</taxon>
        <taxon>Bolidophyceae</taxon>
        <taxon>Parmales</taxon>
        <taxon>Triparmaceae</taxon>
        <taxon>Triparma</taxon>
    </lineage>
</organism>
<proteinExistence type="predicted"/>
<feature type="chain" id="PRO_5040850275" evidence="2">
    <location>
        <begin position="21"/>
        <end position="147"/>
    </location>
</feature>
<dbReference type="EMBL" id="BRYA01000003">
    <property type="protein sequence ID" value="GMI30798.1"/>
    <property type="molecule type" value="Genomic_DNA"/>
</dbReference>
<reference evidence="4" key="1">
    <citation type="journal article" date="2023" name="Commun. Biol.">
        <title>Genome analysis of Parmales, the sister group of diatoms, reveals the evolutionary specialization of diatoms from phago-mixotrophs to photoautotrophs.</title>
        <authorList>
            <person name="Ban H."/>
            <person name="Sato S."/>
            <person name="Yoshikawa S."/>
            <person name="Yamada K."/>
            <person name="Nakamura Y."/>
            <person name="Ichinomiya M."/>
            <person name="Sato N."/>
            <person name="Blanc-Mathieu R."/>
            <person name="Endo H."/>
            <person name="Kuwata A."/>
            <person name="Ogata H."/>
        </authorList>
    </citation>
    <scope>NUCLEOTIDE SEQUENCE [LARGE SCALE GENOMIC DNA]</scope>
</reference>
<evidence type="ECO:0000313" key="3">
    <source>
        <dbReference type="EMBL" id="GMI30798.1"/>
    </source>
</evidence>
<evidence type="ECO:0000313" key="4">
    <source>
        <dbReference type="Proteomes" id="UP001165065"/>
    </source>
</evidence>
<dbReference type="AlphaFoldDB" id="A0A9W7G3J1"/>
<feature type="region of interest" description="Disordered" evidence="1">
    <location>
        <begin position="125"/>
        <end position="147"/>
    </location>
</feature>
<dbReference type="Proteomes" id="UP001165065">
    <property type="component" value="Unassembled WGS sequence"/>
</dbReference>
<accession>A0A9W7G3J1</accession>
<keyword evidence="2" id="KW-0732">Signal</keyword>
<protein>
    <submittedName>
        <fullName evidence="3">Uncharacterized protein</fullName>
    </submittedName>
</protein>
<sequence>MHILALALVGLTLIVSTAMAIYPEDHWNYSTKLTKENYHSFLADNLAAGKTVLVRTIADTVVFGDISLQEGGPRLGQPGAGGWPTVRIFTPETGIEGESYVKKTTRQMCEELGDETYMQGLVEEKAGITHEVRPNAKQDRKSAGKDL</sequence>
<dbReference type="OrthoDB" id="198796at2759"/>
<evidence type="ECO:0000256" key="1">
    <source>
        <dbReference type="SAM" id="MobiDB-lite"/>
    </source>
</evidence>
<evidence type="ECO:0000256" key="2">
    <source>
        <dbReference type="SAM" id="SignalP"/>
    </source>
</evidence>